<evidence type="ECO:0000256" key="2">
    <source>
        <dbReference type="ARBA" id="ARBA00023277"/>
    </source>
</evidence>
<reference evidence="5" key="1">
    <citation type="submission" date="2023-07" db="EMBL/GenBank/DDBJ databases">
        <title>draft genome sequence of fig (Ficus carica).</title>
        <authorList>
            <person name="Takahashi T."/>
            <person name="Nishimura K."/>
        </authorList>
    </citation>
    <scope>NUCLEOTIDE SEQUENCE</scope>
</reference>
<evidence type="ECO:0000313" key="6">
    <source>
        <dbReference type="Proteomes" id="UP001187192"/>
    </source>
</evidence>
<dbReference type="GO" id="GO:0005987">
    <property type="term" value="P:sucrose catabolic process"/>
    <property type="evidence" value="ECO:0007669"/>
    <property type="project" value="TreeGrafter"/>
</dbReference>
<dbReference type="InterPro" id="IPR024746">
    <property type="entry name" value="Glyco_hydro_100"/>
</dbReference>
<keyword evidence="3 4" id="KW-0326">Glycosidase</keyword>
<dbReference type="GO" id="GO:0004575">
    <property type="term" value="F:sucrose alpha-glucosidase activity"/>
    <property type="evidence" value="ECO:0007669"/>
    <property type="project" value="TreeGrafter"/>
</dbReference>
<comment type="catalytic activity">
    <reaction evidence="4">
        <text>Hydrolysis of terminal non-reducing beta-D-fructofuranoside residues in beta-D-fructofuranosides.</text>
        <dbReference type="EC" id="3.2.1.26"/>
    </reaction>
</comment>
<comment type="similarity">
    <text evidence="4">Belongs to the glycosyl hydrolase 100 family.</text>
</comment>
<organism evidence="5 6">
    <name type="scientific">Ficus carica</name>
    <name type="common">Common fig</name>
    <dbReference type="NCBI Taxonomy" id="3494"/>
    <lineage>
        <taxon>Eukaryota</taxon>
        <taxon>Viridiplantae</taxon>
        <taxon>Streptophyta</taxon>
        <taxon>Embryophyta</taxon>
        <taxon>Tracheophyta</taxon>
        <taxon>Spermatophyta</taxon>
        <taxon>Magnoliopsida</taxon>
        <taxon>eudicotyledons</taxon>
        <taxon>Gunneridae</taxon>
        <taxon>Pentapetalae</taxon>
        <taxon>rosids</taxon>
        <taxon>fabids</taxon>
        <taxon>Rosales</taxon>
        <taxon>Moraceae</taxon>
        <taxon>Ficeae</taxon>
        <taxon>Ficus</taxon>
    </lineage>
</organism>
<dbReference type="AlphaFoldDB" id="A0AA88D7C6"/>
<gene>
    <name evidence="5" type="ORF">TIFTF001_017844</name>
</gene>
<name>A0AA88D7C6_FICCA</name>
<dbReference type="Proteomes" id="UP001187192">
    <property type="component" value="Unassembled WGS sequence"/>
</dbReference>
<dbReference type="EMBL" id="BTGU01000029">
    <property type="protein sequence ID" value="GMN48668.1"/>
    <property type="molecule type" value="Genomic_DNA"/>
</dbReference>
<dbReference type="SUPFAM" id="SSF48208">
    <property type="entry name" value="Six-hairpin glycosidases"/>
    <property type="match status" value="1"/>
</dbReference>
<evidence type="ECO:0000313" key="5">
    <source>
        <dbReference type="EMBL" id="GMN48668.1"/>
    </source>
</evidence>
<accession>A0AA88D7C6</accession>
<evidence type="ECO:0000256" key="3">
    <source>
        <dbReference type="ARBA" id="ARBA00023295"/>
    </source>
</evidence>
<dbReference type="GO" id="GO:0033926">
    <property type="term" value="F:endo-alpha-N-acetylgalactosaminidase activity"/>
    <property type="evidence" value="ECO:0007669"/>
    <property type="project" value="UniProtKB-UniRule"/>
</dbReference>
<dbReference type="Gramene" id="FCD_00019720-RA">
    <property type="protein sequence ID" value="FCD_00019720-RA:cds"/>
    <property type="gene ID" value="FCD_00019720"/>
</dbReference>
<comment type="function">
    <text evidence="4">Invertase that cleaves sucrose into glucose and fructose.</text>
</comment>
<keyword evidence="2 4" id="KW-0119">Carbohydrate metabolism</keyword>
<dbReference type="Pfam" id="PF12899">
    <property type="entry name" value="Glyco_hydro_100"/>
    <property type="match status" value="2"/>
</dbReference>
<comment type="caution">
    <text evidence="5">The sequence shown here is derived from an EMBL/GenBank/DDBJ whole genome shotgun (WGS) entry which is preliminary data.</text>
</comment>
<dbReference type="EC" id="3.2.1.26" evidence="4"/>
<dbReference type="PANTHER" id="PTHR31916">
    <property type="match status" value="1"/>
</dbReference>
<protein>
    <recommendedName>
        <fullName evidence="4">Alkaline/neutral invertase</fullName>
        <ecNumber evidence="4">3.2.1.26</ecNumber>
    </recommendedName>
</protein>
<keyword evidence="6" id="KW-1185">Reference proteome</keyword>
<dbReference type="InterPro" id="IPR008928">
    <property type="entry name" value="6-hairpin_glycosidase_sf"/>
</dbReference>
<keyword evidence="1 4" id="KW-0378">Hydrolase</keyword>
<proteinExistence type="inferred from homology"/>
<evidence type="ECO:0000256" key="4">
    <source>
        <dbReference type="RuleBase" id="RU367047"/>
    </source>
</evidence>
<sequence>MKSFPLSFSSEKVKYILCTDGCCMIDRRMGTYGYPIEIQALFFMAMKCALSVLKKDLEGKAFFERIEKRLHALTFHLRTYFRIDQEQLNDIYRFKTEEYSDVAVNKFNVIPDSIPEWIFGFMLARGGYFVGNVSPGRMDFRWFAFGQLHLNSFIVAMESHEWRIVTGCNPKNPRWSYHNGGSWPVLLWLLTAACFKSGRPHFARRAIELAETRLLKDQWPEFYDGRLGRFIWKQAQKFQTWSIAGYLVAKMLLENPSHLSSLSLEEDKAI</sequence>
<dbReference type="PANTHER" id="PTHR31916:SF59">
    <property type="entry name" value="CYTOSOLIC INVERTASE 1"/>
    <property type="match status" value="1"/>
</dbReference>
<evidence type="ECO:0000256" key="1">
    <source>
        <dbReference type="ARBA" id="ARBA00022801"/>
    </source>
</evidence>